<evidence type="ECO:0000313" key="3">
    <source>
        <dbReference type="Proteomes" id="UP001302126"/>
    </source>
</evidence>
<dbReference type="Proteomes" id="UP001302126">
    <property type="component" value="Unassembled WGS sequence"/>
</dbReference>
<feature type="compositionally biased region" description="Basic and acidic residues" evidence="1">
    <location>
        <begin position="71"/>
        <end position="84"/>
    </location>
</feature>
<evidence type="ECO:0000313" key="2">
    <source>
        <dbReference type="EMBL" id="KAK4185486.1"/>
    </source>
</evidence>
<reference evidence="2" key="2">
    <citation type="submission" date="2023-05" db="EMBL/GenBank/DDBJ databases">
        <authorList>
            <consortium name="Lawrence Berkeley National Laboratory"/>
            <person name="Steindorff A."/>
            <person name="Hensen N."/>
            <person name="Bonometti L."/>
            <person name="Westerberg I."/>
            <person name="Brannstrom I.O."/>
            <person name="Guillou S."/>
            <person name="Cros-Aarteil S."/>
            <person name="Calhoun S."/>
            <person name="Haridas S."/>
            <person name="Kuo A."/>
            <person name="Mondo S."/>
            <person name="Pangilinan J."/>
            <person name="Riley R."/>
            <person name="Labutti K."/>
            <person name="Andreopoulos B."/>
            <person name="Lipzen A."/>
            <person name="Chen C."/>
            <person name="Yanf M."/>
            <person name="Daum C."/>
            <person name="Ng V."/>
            <person name="Clum A."/>
            <person name="Ohm R."/>
            <person name="Martin F."/>
            <person name="Silar P."/>
            <person name="Natvig D."/>
            <person name="Lalanne C."/>
            <person name="Gautier V."/>
            <person name="Ament-Velasquez S.L."/>
            <person name="Kruys A."/>
            <person name="Hutchinson M.I."/>
            <person name="Powell A.J."/>
            <person name="Barry K."/>
            <person name="Miller A.N."/>
            <person name="Grigoriev I.V."/>
            <person name="Debuchy R."/>
            <person name="Gladieux P."/>
            <person name="Thoren M.H."/>
            <person name="Johannesson H."/>
        </authorList>
    </citation>
    <scope>NUCLEOTIDE SEQUENCE</scope>
    <source>
        <strain evidence="2">PSN309</strain>
    </source>
</reference>
<feature type="compositionally biased region" description="Acidic residues" evidence="1">
    <location>
        <begin position="44"/>
        <end position="70"/>
    </location>
</feature>
<accession>A0AAN6WP98</accession>
<sequence length="352" mass="39658">MCQATQALGSCLGLSQPDEDYHQFIAADPAKAYEFVTACRCPFPDDDDSNEEDEDEDEDHDDEEDNEEEDSGAKEKRDKPAKVPCDGGEKCFCDKPLAEHPDHPLGWSRAGRTHYVSNADHFNVIQNIILDYEEAYAKDDTKEMWAVDDDSAGADVLAHLLVKLFMNTLAYLERDDLLKPDSEIQNLGLMMGTWVSLRKELRGYSLPQSKSKSSLGPTKDKKKWASHSYINQIAAYAKKYDIKLVGPRNLDQFPKKADANADLPVLESNLYKADVFGYARAYKAYKSQCGEVPSFMARFKRDKPCNQKLDGDSLDITSWKPSERKGCHYVKKDPLTKKQIEESKKGGIMSTA</sequence>
<proteinExistence type="predicted"/>
<comment type="caution">
    <text evidence="2">The sequence shown here is derived from an EMBL/GenBank/DDBJ whole genome shotgun (WGS) entry which is preliminary data.</text>
</comment>
<protein>
    <submittedName>
        <fullName evidence="2">Uncharacterized protein</fullName>
    </submittedName>
</protein>
<feature type="region of interest" description="Disordered" evidence="1">
    <location>
        <begin position="42"/>
        <end position="84"/>
    </location>
</feature>
<dbReference type="AlphaFoldDB" id="A0AAN6WP98"/>
<gene>
    <name evidence="2" type="ORF">QBC35DRAFT_524880</name>
</gene>
<evidence type="ECO:0000256" key="1">
    <source>
        <dbReference type="SAM" id="MobiDB-lite"/>
    </source>
</evidence>
<reference evidence="2" key="1">
    <citation type="journal article" date="2023" name="Mol. Phylogenet. Evol.">
        <title>Genome-scale phylogeny and comparative genomics of the fungal order Sordariales.</title>
        <authorList>
            <person name="Hensen N."/>
            <person name="Bonometti L."/>
            <person name="Westerberg I."/>
            <person name="Brannstrom I.O."/>
            <person name="Guillou S."/>
            <person name="Cros-Aarteil S."/>
            <person name="Calhoun S."/>
            <person name="Haridas S."/>
            <person name="Kuo A."/>
            <person name="Mondo S."/>
            <person name="Pangilinan J."/>
            <person name="Riley R."/>
            <person name="LaButti K."/>
            <person name="Andreopoulos B."/>
            <person name="Lipzen A."/>
            <person name="Chen C."/>
            <person name="Yan M."/>
            <person name="Daum C."/>
            <person name="Ng V."/>
            <person name="Clum A."/>
            <person name="Steindorff A."/>
            <person name="Ohm R.A."/>
            <person name="Martin F."/>
            <person name="Silar P."/>
            <person name="Natvig D.O."/>
            <person name="Lalanne C."/>
            <person name="Gautier V."/>
            <person name="Ament-Velasquez S.L."/>
            <person name="Kruys A."/>
            <person name="Hutchinson M.I."/>
            <person name="Powell A.J."/>
            <person name="Barry K."/>
            <person name="Miller A.N."/>
            <person name="Grigoriev I.V."/>
            <person name="Debuchy R."/>
            <person name="Gladieux P."/>
            <person name="Hiltunen Thoren M."/>
            <person name="Johannesson H."/>
        </authorList>
    </citation>
    <scope>NUCLEOTIDE SEQUENCE</scope>
    <source>
        <strain evidence="2">PSN309</strain>
    </source>
</reference>
<dbReference type="EMBL" id="MU864448">
    <property type="protein sequence ID" value="KAK4185486.1"/>
    <property type="molecule type" value="Genomic_DNA"/>
</dbReference>
<name>A0AAN6WP98_9PEZI</name>
<keyword evidence="3" id="KW-1185">Reference proteome</keyword>
<organism evidence="2 3">
    <name type="scientific">Podospora australis</name>
    <dbReference type="NCBI Taxonomy" id="1536484"/>
    <lineage>
        <taxon>Eukaryota</taxon>
        <taxon>Fungi</taxon>
        <taxon>Dikarya</taxon>
        <taxon>Ascomycota</taxon>
        <taxon>Pezizomycotina</taxon>
        <taxon>Sordariomycetes</taxon>
        <taxon>Sordariomycetidae</taxon>
        <taxon>Sordariales</taxon>
        <taxon>Podosporaceae</taxon>
        <taxon>Podospora</taxon>
    </lineage>
</organism>